<name>A0AAV5K633_9ROSI</name>
<protein>
    <submittedName>
        <fullName evidence="4">Uncharacterized protein</fullName>
    </submittedName>
</protein>
<keyword evidence="5" id="KW-1185">Reference proteome</keyword>
<keyword evidence="3" id="KW-0812">Transmembrane</keyword>
<gene>
    <name evidence="4" type="ORF">SLEP1_g29718</name>
</gene>
<comment type="caution">
    <text evidence="4">The sequence shown here is derived from an EMBL/GenBank/DDBJ whole genome shotgun (WGS) entry which is preliminary data.</text>
</comment>
<keyword evidence="3" id="KW-0472">Membrane</keyword>
<feature type="transmembrane region" description="Helical" evidence="3">
    <location>
        <begin position="49"/>
        <end position="73"/>
    </location>
</feature>
<accession>A0AAV5K633</accession>
<reference evidence="4 5" key="1">
    <citation type="journal article" date="2021" name="Commun. Biol.">
        <title>The genome of Shorea leprosula (Dipterocarpaceae) highlights the ecological relevance of drought in aseasonal tropical rainforests.</title>
        <authorList>
            <person name="Ng K.K.S."/>
            <person name="Kobayashi M.J."/>
            <person name="Fawcett J.A."/>
            <person name="Hatakeyama M."/>
            <person name="Paape T."/>
            <person name="Ng C.H."/>
            <person name="Ang C.C."/>
            <person name="Tnah L.H."/>
            <person name="Lee C.T."/>
            <person name="Nishiyama T."/>
            <person name="Sese J."/>
            <person name="O'Brien M.J."/>
            <person name="Copetti D."/>
            <person name="Mohd Noor M.I."/>
            <person name="Ong R.C."/>
            <person name="Putra M."/>
            <person name="Sireger I.Z."/>
            <person name="Indrioko S."/>
            <person name="Kosugi Y."/>
            <person name="Izuno A."/>
            <person name="Isagi Y."/>
            <person name="Lee S.L."/>
            <person name="Shimizu K.K."/>
        </authorList>
    </citation>
    <scope>NUCLEOTIDE SEQUENCE [LARGE SCALE GENOMIC DNA]</scope>
    <source>
        <strain evidence="4">214</strain>
    </source>
</reference>
<dbReference type="EMBL" id="BPVZ01000053">
    <property type="protein sequence ID" value="GKV19457.1"/>
    <property type="molecule type" value="Genomic_DNA"/>
</dbReference>
<keyword evidence="3" id="KW-1133">Transmembrane helix</keyword>
<organism evidence="4 5">
    <name type="scientific">Rubroshorea leprosula</name>
    <dbReference type="NCBI Taxonomy" id="152421"/>
    <lineage>
        <taxon>Eukaryota</taxon>
        <taxon>Viridiplantae</taxon>
        <taxon>Streptophyta</taxon>
        <taxon>Embryophyta</taxon>
        <taxon>Tracheophyta</taxon>
        <taxon>Spermatophyta</taxon>
        <taxon>Magnoliopsida</taxon>
        <taxon>eudicotyledons</taxon>
        <taxon>Gunneridae</taxon>
        <taxon>Pentapetalae</taxon>
        <taxon>rosids</taxon>
        <taxon>malvids</taxon>
        <taxon>Malvales</taxon>
        <taxon>Dipterocarpaceae</taxon>
        <taxon>Rubroshorea</taxon>
    </lineage>
</organism>
<dbReference type="SUPFAM" id="SSF48592">
    <property type="entry name" value="GroEL equatorial domain-like"/>
    <property type="match status" value="1"/>
</dbReference>
<dbReference type="Gene3D" id="3.30.260.10">
    <property type="entry name" value="TCP-1-like chaperonin intermediate domain"/>
    <property type="match status" value="1"/>
</dbReference>
<dbReference type="Proteomes" id="UP001054252">
    <property type="component" value="Unassembled WGS sequence"/>
</dbReference>
<evidence type="ECO:0000256" key="3">
    <source>
        <dbReference type="SAM" id="Phobius"/>
    </source>
</evidence>
<dbReference type="SUPFAM" id="SSF52029">
    <property type="entry name" value="GroEL apical domain-like"/>
    <property type="match status" value="1"/>
</dbReference>
<evidence type="ECO:0000256" key="1">
    <source>
        <dbReference type="ARBA" id="ARBA00006607"/>
    </source>
</evidence>
<dbReference type="GO" id="GO:0140662">
    <property type="term" value="F:ATP-dependent protein folding chaperone"/>
    <property type="evidence" value="ECO:0007669"/>
    <property type="project" value="InterPro"/>
</dbReference>
<evidence type="ECO:0000313" key="4">
    <source>
        <dbReference type="EMBL" id="GKV19457.1"/>
    </source>
</evidence>
<dbReference type="InterPro" id="IPR027410">
    <property type="entry name" value="TCP-1-like_intermed_sf"/>
</dbReference>
<keyword evidence="2" id="KW-0143">Chaperone</keyword>
<proteinExistence type="inferred from homology"/>
<dbReference type="InterPro" id="IPR001844">
    <property type="entry name" value="Cpn60/GroEL"/>
</dbReference>
<dbReference type="PRINTS" id="PR00298">
    <property type="entry name" value="CHAPERONIN60"/>
</dbReference>
<dbReference type="AlphaFoldDB" id="A0AAV5K633"/>
<dbReference type="InterPro" id="IPR027413">
    <property type="entry name" value="GROEL-like_equatorial_sf"/>
</dbReference>
<dbReference type="GO" id="GO:0042026">
    <property type="term" value="P:protein refolding"/>
    <property type="evidence" value="ECO:0007669"/>
    <property type="project" value="InterPro"/>
</dbReference>
<dbReference type="Gene3D" id="1.10.560.10">
    <property type="entry name" value="GroEL-like equatorial domain"/>
    <property type="match status" value="1"/>
</dbReference>
<dbReference type="Gene3D" id="3.50.7.10">
    <property type="entry name" value="GroEL"/>
    <property type="match status" value="1"/>
</dbReference>
<evidence type="ECO:0000256" key="2">
    <source>
        <dbReference type="ARBA" id="ARBA00023186"/>
    </source>
</evidence>
<dbReference type="InterPro" id="IPR027409">
    <property type="entry name" value="GroEL-like_apical_dom_sf"/>
</dbReference>
<sequence length="358" mass="38271">MKPFYLALLKEAKTWLSHATISPKLTWLQKQYVGSFGSTGKSSSMPVGFAAAAAAATSVAAAAAAVVVAWLLVLERIGRLGLHDLAALTGGQVITTELGMNLEKVEFDVLRSCKQSLYVTVSKDDTVTLDGAGDKKSIEERCEQIRSAIELSTSDYDKEKLQERLAKLSGGVAVLKIVGANEAEVGEKKDRVTDALNATKATVEEGIVPAKSCKLFYPLYPSDLEFESMLKGVLPCSCGVALLFASEELHKLPTDNFDQEIGVQIIQNALKFCITLVFRSNGSDAAKGQCTSCVSFHLGEYVDMVKAGIIDPLKVIRTALVDAASVSSLMTTTEAIVSQLPKDEKETPAMGGMGGMDY</sequence>
<evidence type="ECO:0000313" key="5">
    <source>
        <dbReference type="Proteomes" id="UP001054252"/>
    </source>
</evidence>
<comment type="similarity">
    <text evidence="1">Belongs to the chaperonin (HSP60) family.</text>
</comment>
<dbReference type="PANTHER" id="PTHR45633">
    <property type="entry name" value="60 KDA HEAT SHOCK PROTEIN, MITOCHONDRIAL"/>
    <property type="match status" value="1"/>
</dbReference>